<dbReference type="Proteomes" id="UP000001399">
    <property type="component" value="Chromosome"/>
</dbReference>
<sequence length="139" mass="14167">MLGKRTITKYSMRLIVKFSSCSVAAVLLALGLAAGSAAAQTTTNPFGGTAQTGTPAQAAPAPAPKKAKAPAALGTGQFASETEAKASCPGDTVVWANLSSKVYHYSTAKTYGKTKHGAYICEKGSAAAGFRAAKKEQRP</sequence>
<dbReference type="EMBL" id="CP002292">
    <property type="protein sequence ID" value="ADP71163.1"/>
    <property type="molecule type" value="Genomic_DNA"/>
</dbReference>
<name>E3I0S3_RHOVT</name>
<dbReference type="STRING" id="648757.Rvan_1927"/>
<feature type="signal peptide" evidence="2">
    <location>
        <begin position="1"/>
        <end position="39"/>
    </location>
</feature>
<keyword evidence="4" id="KW-1185">Reference proteome</keyword>
<evidence type="ECO:0000256" key="1">
    <source>
        <dbReference type="SAM" id="MobiDB-lite"/>
    </source>
</evidence>
<evidence type="ECO:0000313" key="3">
    <source>
        <dbReference type="EMBL" id="ADP71163.1"/>
    </source>
</evidence>
<protein>
    <submittedName>
        <fullName evidence="3">Uncharacterized protein</fullName>
    </submittedName>
</protein>
<dbReference type="AlphaFoldDB" id="E3I0S3"/>
<accession>E3I0S3</accession>
<feature type="region of interest" description="Disordered" evidence="1">
    <location>
        <begin position="43"/>
        <end position="74"/>
    </location>
</feature>
<feature type="chain" id="PRO_5003171001" evidence="2">
    <location>
        <begin position="40"/>
        <end position="139"/>
    </location>
</feature>
<reference evidence="4" key="1">
    <citation type="journal article" date="2011" name="J. Bacteriol.">
        <title>Genome sequences of eight morphologically diverse alphaproteobacteria.</title>
        <authorList>
            <consortium name="US DOE Joint Genome Institute"/>
            <person name="Brown P.J."/>
            <person name="Kysela D.T."/>
            <person name="Buechlein A."/>
            <person name="Hemmerich C."/>
            <person name="Brun Y.V."/>
        </authorList>
    </citation>
    <scope>NUCLEOTIDE SEQUENCE [LARGE SCALE GENOMIC DNA]</scope>
    <source>
        <strain evidence="4">ATCC 17100 / ATH 3.1.1 / DSM 162 / LMG 4299</strain>
    </source>
</reference>
<keyword evidence="2" id="KW-0732">Signal</keyword>
<evidence type="ECO:0000256" key="2">
    <source>
        <dbReference type="SAM" id="SignalP"/>
    </source>
</evidence>
<proteinExistence type="predicted"/>
<dbReference type="KEGG" id="rva:Rvan_1927"/>
<organism evidence="3 4">
    <name type="scientific">Rhodomicrobium vannielii (strain ATCC 17100 / DSM 162 / LMG 4299 / NCIMB 10020 / ATH 3.1.1)</name>
    <dbReference type="NCBI Taxonomy" id="648757"/>
    <lineage>
        <taxon>Bacteria</taxon>
        <taxon>Pseudomonadati</taxon>
        <taxon>Pseudomonadota</taxon>
        <taxon>Alphaproteobacteria</taxon>
        <taxon>Hyphomicrobiales</taxon>
        <taxon>Hyphomicrobiaceae</taxon>
        <taxon>Rhodomicrobium</taxon>
    </lineage>
</organism>
<feature type="compositionally biased region" description="Low complexity" evidence="1">
    <location>
        <begin position="47"/>
        <end position="60"/>
    </location>
</feature>
<dbReference type="HOGENOM" id="CLU_1843587_0_0_5"/>
<evidence type="ECO:0000313" key="4">
    <source>
        <dbReference type="Proteomes" id="UP000001399"/>
    </source>
</evidence>
<dbReference type="eggNOG" id="ENOG50333YQ">
    <property type="taxonomic scope" value="Bacteria"/>
</dbReference>
<gene>
    <name evidence="3" type="ordered locus">Rvan_1927</name>
</gene>